<proteinExistence type="predicted"/>
<sequence>MKTPSFRRHGLRCLTITAGITFFLRSGFPFLTVAITISPTQADGSRLSRPLIPLTEMMYRFFAPVLSAQFTVAATGRPNDIRNLFPAEPPRPEQQQQ</sequence>
<organism evidence="1 2">
    <name type="scientific">Helianthus annuus</name>
    <name type="common">Common sunflower</name>
    <dbReference type="NCBI Taxonomy" id="4232"/>
    <lineage>
        <taxon>Eukaryota</taxon>
        <taxon>Viridiplantae</taxon>
        <taxon>Streptophyta</taxon>
        <taxon>Embryophyta</taxon>
        <taxon>Tracheophyta</taxon>
        <taxon>Spermatophyta</taxon>
        <taxon>Magnoliopsida</taxon>
        <taxon>eudicotyledons</taxon>
        <taxon>Gunneridae</taxon>
        <taxon>Pentapetalae</taxon>
        <taxon>asterids</taxon>
        <taxon>campanulids</taxon>
        <taxon>Asterales</taxon>
        <taxon>Asteraceae</taxon>
        <taxon>Asteroideae</taxon>
        <taxon>Heliantheae alliance</taxon>
        <taxon>Heliantheae</taxon>
        <taxon>Helianthus</taxon>
    </lineage>
</organism>
<protein>
    <submittedName>
        <fullName evidence="1">Uncharacterized protein</fullName>
    </submittedName>
</protein>
<reference evidence="1" key="2">
    <citation type="submission" date="2020-06" db="EMBL/GenBank/DDBJ databases">
        <title>Helianthus annuus Genome sequencing and assembly Release 2.</title>
        <authorList>
            <person name="Gouzy J."/>
            <person name="Langlade N."/>
            <person name="Munos S."/>
        </authorList>
    </citation>
    <scope>NUCLEOTIDE SEQUENCE</scope>
    <source>
        <tissue evidence="1">Leaves</tissue>
    </source>
</reference>
<accession>A0A9K3N2K6</accession>
<gene>
    <name evidence="1" type="ORF">HanXRQr2_Chr10g0422061</name>
</gene>
<dbReference type="EMBL" id="MNCJ02000325">
    <property type="protein sequence ID" value="KAF5784881.1"/>
    <property type="molecule type" value="Genomic_DNA"/>
</dbReference>
<keyword evidence="2" id="KW-1185">Reference proteome</keyword>
<dbReference type="Gramene" id="mRNA:HanXRQr2_Chr10g0422061">
    <property type="protein sequence ID" value="CDS:HanXRQr2_Chr10g0422061.1"/>
    <property type="gene ID" value="HanXRQr2_Chr10g0422061"/>
</dbReference>
<comment type="caution">
    <text evidence="1">The sequence shown here is derived from an EMBL/GenBank/DDBJ whole genome shotgun (WGS) entry which is preliminary data.</text>
</comment>
<reference evidence="1" key="1">
    <citation type="journal article" date="2017" name="Nature">
        <title>The sunflower genome provides insights into oil metabolism, flowering and Asterid evolution.</title>
        <authorList>
            <person name="Badouin H."/>
            <person name="Gouzy J."/>
            <person name="Grassa C.J."/>
            <person name="Murat F."/>
            <person name="Staton S.E."/>
            <person name="Cottret L."/>
            <person name="Lelandais-Briere C."/>
            <person name="Owens G.L."/>
            <person name="Carrere S."/>
            <person name="Mayjonade B."/>
            <person name="Legrand L."/>
            <person name="Gill N."/>
            <person name="Kane N.C."/>
            <person name="Bowers J.E."/>
            <person name="Hubner S."/>
            <person name="Bellec A."/>
            <person name="Berard A."/>
            <person name="Berges H."/>
            <person name="Blanchet N."/>
            <person name="Boniface M.C."/>
            <person name="Brunel D."/>
            <person name="Catrice O."/>
            <person name="Chaidir N."/>
            <person name="Claudel C."/>
            <person name="Donnadieu C."/>
            <person name="Faraut T."/>
            <person name="Fievet G."/>
            <person name="Helmstetter N."/>
            <person name="King M."/>
            <person name="Knapp S.J."/>
            <person name="Lai Z."/>
            <person name="Le Paslier M.C."/>
            <person name="Lippi Y."/>
            <person name="Lorenzon L."/>
            <person name="Mandel J.R."/>
            <person name="Marage G."/>
            <person name="Marchand G."/>
            <person name="Marquand E."/>
            <person name="Bret-Mestries E."/>
            <person name="Morien E."/>
            <person name="Nambeesan S."/>
            <person name="Nguyen T."/>
            <person name="Pegot-Espagnet P."/>
            <person name="Pouilly N."/>
            <person name="Raftis F."/>
            <person name="Sallet E."/>
            <person name="Schiex T."/>
            <person name="Thomas J."/>
            <person name="Vandecasteele C."/>
            <person name="Vares D."/>
            <person name="Vear F."/>
            <person name="Vautrin S."/>
            <person name="Crespi M."/>
            <person name="Mangin B."/>
            <person name="Burke J.M."/>
            <person name="Salse J."/>
            <person name="Munos S."/>
            <person name="Vincourt P."/>
            <person name="Rieseberg L.H."/>
            <person name="Langlade N.B."/>
        </authorList>
    </citation>
    <scope>NUCLEOTIDE SEQUENCE</scope>
    <source>
        <tissue evidence="1">Leaves</tissue>
    </source>
</reference>
<dbReference type="Proteomes" id="UP000215914">
    <property type="component" value="Unassembled WGS sequence"/>
</dbReference>
<evidence type="ECO:0000313" key="2">
    <source>
        <dbReference type="Proteomes" id="UP000215914"/>
    </source>
</evidence>
<evidence type="ECO:0000313" key="1">
    <source>
        <dbReference type="EMBL" id="KAF5784881.1"/>
    </source>
</evidence>
<name>A0A9K3N2K6_HELAN</name>
<dbReference type="AlphaFoldDB" id="A0A9K3N2K6"/>